<evidence type="ECO:0000256" key="5">
    <source>
        <dbReference type="ARBA" id="ARBA00022598"/>
    </source>
</evidence>
<dbReference type="Gene3D" id="3.20.140.10">
    <property type="entry name" value="nicotinate phosphoribosyltransferase"/>
    <property type="match status" value="1"/>
</dbReference>
<dbReference type="PIRSF" id="PIRSF000484">
    <property type="entry name" value="NAPRT"/>
    <property type="match status" value="1"/>
</dbReference>
<feature type="domain" description="Nicotinate phosphoribosyltransferase N-terminal" evidence="11">
    <location>
        <begin position="11"/>
        <end position="134"/>
    </location>
</feature>
<dbReference type="InterPro" id="IPR006405">
    <property type="entry name" value="Nic_PRibTrfase_pncB"/>
</dbReference>
<dbReference type="InterPro" id="IPR041619">
    <property type="entry name" value="NAPRTase_C"/>
</dbReference>
<dbReference type="Pfam" id="PF17956">
    <property type="entry name" value="NAPRTase_C"/>
    <property type="match status" value="1"/>
</dbReference>
<dbReference type="NCBIfam" id="NF006697">
    <property type="entry name" value="PRK09243.1-4"/>
    <property type="match status" value="1"/>
</dbReference>
<dbReference type="PANTHER" id="PTHR11098">
    <property type="entry name" value="NICOTINATE PHOSPHORIBOSYLTRANSFERASE"/>
    <property type="match status" value="1"/>
</dbReference>
<dbReference type="InterPro" id="IPR036068">
    <property type="entry name" value="Nicotinate_pribotase-like_C"/>
</dbReference>
<dbReference type="Pfam" id="PF04095">
    <property type="entry name" value="NAPRTase"/>
    <property type="match status" value="1"/>
</dbReference>
<comment type="catalytic activity">
    <reaction evidence="8 9">
        <text>5-phospho-alpha-D-ribose 1-diphosphate + nicotinate + ATP + H2O = nicotinate beta-D-ribonucleotide + ADP + phosphate + diphosphate</text>
        <dbReference type="Rhea" id="RHEA:36163"/>
        <dbReference type="ChEBI" id="CHEBI:15377"/>
        <dbReference type="ChEBI" id="CHEBI:30616"/>
        <dbReference type="ChEBI" id="CHEBI:32544"/>
        <dbReference type="ChEBI" id="CHEBI:33019"/>
        <dbReference type="ChEBI" id="CHEBI:43474"/>
        <dbReference type="ChEBI" id="CHEBI:57502"/>
        <dbReference type="ChEBI" id="CHEBI:58017"/>
        <dbReference type="ChEBI" id="CHEBI:456216"/>
        <dbReference type="EC" id="6.3.4.21"/>
    </reaction>
</comment>
<dbReference type="SUPFAM" id="SSF54675">
    <property type="entry name" value="Nicotinate/Quinolinate PRTase N-terminal domain-like"/>
    <property type="match status" value="1"/>
</dbReference>
<name>A0ABS5MNJ7_9STAP</name>
<evidence type="ECO:0000256" key="7">
    <source>
        <dbReference type="ARBA" id="ARBA00022679"/>
    </source>
</evidence>
<dbReference type="InterPro" id="IPR041525">
    <property type="entry name" value="N/Namide_PRibTrfase"/>
</dbReference>
<feature type="domain" description="Nicotinate phosphoribosyltransferase C-terminal" evidence="12">
    <location>
        <begin position="360"/>
        <end position="469"/>
    </location>
</feature>
<keyword evidence="14" id="KW-1185">Reference proteome</keyword>
<dbReference type="Proteomes" id="UP000681586">
    <property type="component" value="Unassembled WGS sequence"/>
</dbReference>
<evidence type="ECO:0000256" key="2">
    <source>
        <dbReference type="ARBA" id="ARBA00010897"/>
    </source>
</evidence>
<comment type="PTM">
    <text evidence="9">Transiently phosphorylated on a His residue during the reaction cycle. Phosphorylation strongly increases the affinity for substrates and increases the rate of nicotinate D-ribonucleotide production. Dephosphorylation regenerates the low-affinity form of the enzyme, leading to product release.</text>
</comment>
<dbReference type="EMBL" id="JAGXBM010000012">
    <property type="protein sequence ID" value="MBS3697500.1"/>
    <property type="molecule type" value="Genomic_DNA"/>
</dbReference>
<comment type="pathway">
    <text evidence="1 9">Cofactor biosynthesis; NAD(+) biosynthesis; nicotinate D-ribonucleotide from nicotinate: step 1/1.</text>
</comment>
<sequence length="490" mass="56165">MYKYEDDSLMLHTDLYQINMGETYWNDGIHERKAIFDLYFRSMPFNSGYAIFSGLERIVQFIENFKFTDSDIEYLREIGYQDDYLDYLKALRFTGNIRAMKEGELCFNNEPLLRVEAPLIQAQLVETALLNIVNFQTLIATKASRIKQVVRDEIVMEFGTRRAQEMDAAIWGARAAVIGGFDSTSNVRAGKLFGIPISGTHAHSMVQTYDDEYIAFKKYAERHKNCVFLVDTFHTLKSGVPNAIKVAKELGDKINFIGIRLDSGDIAYLSKEARRMLDEAGFTDAKIFASNDLDEETITSLKAQGAKVTAWGVGTKLITAYDQPALGAVYKLVAIEDENGELSDRIKISNNAEKVTVPGKKNVYRVINTLTNKSEGDYITLEHEEPNKEERLKMFHPVHTYKMKYIKNFKAVDLHHDIFTNGKLVYSLPEINDIKQFAFDNLEILWEENKRYLNPEEYPVDLSKACWDNKNKKIFEVAERVAESIKDVEQ</sequence>
<dbReference type="GO" id="GO:0004516">
    <property type="term" value="F:nicotinate phosphoribosyltransferase activity"/>
    <property type="evidence" value="ECO:0007669"/>
    <property type="project" value="UniProtKB-EC"/>
</dbReference>
<dbReference type="Pfam" id="PF17767">
    <property type="entry name" value="NAPRTase_N"/>
    <property type="match status" value="1"/>
</dbReference>
<feature type="domain" description="Nicotinate/nicotinamide phosphoribosyltransferase" evidence="10">
    <location>
        <begin position="155"/>
        <end position="336"/>
    </location>
</feature>
<dbReference type="InterPro" id="IPR007229">
    <property type="entry name" value="Nic_PRibTrfase-Fam"/>
</dbReference>
<dbReference type="GO" id="GO:0016757">
    <property type="term" value="F:glycosyltransferase activity"/>
    <property type="evidence" value="ECO:0007669"/>
    <property type="project" value="UniProtKB-KW"/>
</dbReference>
<evidence type="ECO:0000256" key="9">
    <source>
        <dbReference type="RuleBase" id="RU365100"/>
    </source>
</evidence>
<dbReference type="NCBIfam" id="NF006694">
    <property type="entry name" value="PRK09243.1-1"/>
    <property type="match status" value="1"/>
</dbReference>
<accession>A0ABS5MNJ7</accession>
<dbReference type="NCBIfam" id="TIGR01513">
    <property type="entry name" value="NAPRTase_put"/>
    <property type="match status" value="1"/>
</dbReference>
<dbReference type="Gene3D" id="3.20.20.70">
    <property type="entry name" value="Aldolase class I"/>
    <property type="match status" value="1"/>
</dbReference>
<evidence type="ECO:0000259" key="11">
    <source>
        <dbReference type="Pfam" id="PF17767"/>
    </source>
</evidence>
<keyword evidence="7 9" id="KW-0808">Transferase</keyword>
<evidence type="ECO:0000256" key="1">
    <source>
        <dbReference type="ARBA" id="ARBA00004952"/>
    </source>
</evidence>
<evidence type="ECO:0000313" key="13">
    <source>
        <dbReference type="EMBL" id="MBS3697500.1"/>
    </source>
</evidence>
<dbReference type="InterPro" id="IPR013785">
    <property type="entry name" value="Aldolase_TIM"/>
</dbReference>
<dbReference type="InterPro" id="IPR040727">
    <property type="entry name" value="NAPRTase_N"/>
</dbReference>
<evidence type="ECO:0000256" key="6">
    <source>
        <dbReference type="ARBA" id="ARBA00022642"/>
    </source>
</evidence>
<evidence type="ECO:0000256" key="3">
    <source>
        <dbReference type="ARBA" id="ARBA00013236"/>
    </source>
</evidence>
<dbReference type="GeneID" id="86197677"/>
<dbReference type="CDD" id="cd01570">
    <property type="entry name" value="NAPRTase_A"/>
    <property type="match status" value="1"/>
</dbReference>
<evidence type="ECO:0000313" key="14">
    <source>
        <dbReference type="Proteomes" id="UP000681586"/>
    </source>
</evidence>
<gene>
    <name evidence="13" type="ORF">JJQ58_08485</name>
</gene>
<dbReference type="NCBIfam" id="NF009131">
    <property type="entry name" value="PRK12484.1"/>
    <property type="match status" value="1"/>
</dbReference>
<keyword evidence="4" id="KW-0597">Phosphoprotein</keyword>
<comment type="similarity">
    <text evidence="2 9">Belongs to the NAPRTase family.</text>
</comment>
<evidence type="ECO:0000256" key="8">
    <source>
        <dbReference type="ARBA" id="ARBA00048668"/>
    </source>
</evidence>
<evidence type="ECO:0000259" key="10">
    <source>
        <dbReference type="Pfam" id="PF04095"/>
    </source>
</evidence>
<dbReference type="SUPFAM" id="SSF51690">
    <property type="entry name" value="Nicotinate/Quinolinate PRTase C-terminal domain-like"/>
    <property type="match status" value="1"/>
</dbReference>
<evidence type="ECO:0000256" key="4">
    <source>
        <dbReference type="ARBA" id="ARBA00022553"/>
    </source>
</evidence>
<organism evidence="13 14">
    <name type="scientific">Mammaliicoccus fleurettii</name>
    <dbReference type="NCBI Taxonomy" id="150056"/>
    <lineage>
        <taxon>Bacteria</taxon>
        <taxon>Bacillati</taxon>
        <taxon>Bacillota</taxon>
        <taxon>Bacilli</taxon>
        <taxon>Bacillales</taxon>
        <taxon>Staphylococcaceae</taxon>
        <taxon>Mammaliicoccus</taxon>
    </lineage>
</organism>
<reference evidence="13 14" key="1">
    <citation type="submission" date="2021-05" db="EMBL/GenBank/DDBJ databases">
        <title>Staphylococcus fleurettii isolated from lake water in First Nation community in Manitoba, Canada.</title>
        <authorList>
            <person name="Bashar S."/>
            <person name="Murdock A."/>
            <person name="Patidar R."/>
            <person name="Golding G."/>
            <person name="Farenhorst A."/>
            <person name="Kumar A."/>
        </authorList>
    </citation>
    <scope>NUCLEOTIDE SEQUENCE [LARGE SCALE GENOMIC DNA]</scope>
    <source>
        <strain evidence="13 14">SF002</strain>
    </source>
</reference>
<comment type="caution">
    <text evidence="13">The sequence shown here is derived from an EMBL/GenBank/DDBJ whole genome shotgun (WGS) entry which is preliminary data.</text>
</comment>
<dbReference type="NCBIfam" id="NF006695">
    <property type="entry name" value="PRK09243.1-2"/>
    <property type="match status" value="1"/>
</dbReference>
<keyword evidence="6 9" id="KW-0662">Pyridine nucleotide biosynthesis</keyword>
<evidence type="ECO:0000259" key="12">
    <source>
        <dbReference type="Pfam" id="PF17956"/>
    </source>
</evidence>
<comment type="function">
    <text evidence="9">Catalyzes the first step in the biosynthesis of NAD from nicotinic acid, the ATP-dependent synthesis of beta-nicotinate D-ribonucleotide from nicotinate and 5-phospho-D-ribose 1-phosphate.</text>
</comment>
<keyword evidence="13" id="KW-0328">Glycosyltransferase</keyword>
<protein>
    <recommendedName>
        <fullName evidence="3 9">Nicotinate phosphoribosyltransferase</fullName>
        <ecNumber evidence="3 9">6.3.4.21</ecNumber>
    </recommendedName>
</protein>
<dbReference type="PANTHER" id="PTHR11098:SF1">
    <property type="entry name" value="NICOTINATE PHOSPHORIBOSYLTRANSFERASE"/>
    <property type="match status" value="1"/>
</dbReference>
<dbReference type="EC" id="6.3.4.21" evidence="3 9"/>
<dbReference type="RefSeq" id="WP_078358220.1">
    <property type="nucleotide sequence ID" value="NZ_JAAQPD010000028.1"/>
</dbReference>
<keyword evidence="5 9" id="KW-0436">Ligase</keyword>
<proteinExistence type="inferred from homology"/>